<proteinExistence type="predicted"/>
<organism evidence="1">
    <name type="scientific">Amphora coffeiformis</name>
    <dbReference type="NCBI Taxonomy" id="265554"/>
    <lineage>
        <taxon>Eukaryota</taxon>
        <taxon>Sar</taxon>
        <taxon>Stramenopiles</taxon>
        <taxon>Ochrophyta</taxon>
        <taxon>Bacillariophyta</taxon>
        <taxon>Bacillariophyceae</taxon>
        <taxon>Bacillariophycidae</taxon>
        <taxon>Thalassiophysales</taxon>
        <taxon>Catenulaceae</taxon>
        <taxon>Amphora</taxon>
    </lineage>
</organism>
<dbReference type="InterPro" id="IPR046733">
    <property type="entry name" value="DUF6625"/>
</dbReference>
<reference evidence="1" key="1">
    <citation type="submission" date="2021-01" db="EMBL/GenBank/DDBJ databases">
        <authorList>
            <person name="Corre E."/>
            <person name="Pelletier E."/>
            <person name="Niang G."/>
            <person name="Scheremetjew M."/>
            <person name="Finn R."/>
            <person name="Kale V."/>
            <person name="Holt S."/>
            <person name="Cochrane G."/>
            <person name="Meng A."/>
            <person name="Brown T."/>
            <person name="Cohen L."/>
        </authorList>
    </citation>
    <scope>NUCLEOTIDE SEQUENCE</scope>
    <source>
        <strain evidence="1">CCMP127</strain>
    </source>
</reference>
<sequence length="811" mass="92442">MVDLMVTRMLSEKPMEEWAIPRKRLVSLVARHLESKPYSMVEYKGALGHVYQEFIPTSKYTHWAYSDFDMLFGDLERHISKDEWETFDVTTYGYGDQERLFVRGQFTMHRNDPEVVNQLWRPCTYMSEIDERFFGVANGEKYRFESGEGCYSVAILQNTDISVKYAVRAWSDAQQIESIYSQGIFLTRSLNSPNRHVLSRLKEDAVEDVLSGNSAPALVHDWFEYEEEYQDYTMDLQVPTSELLPIESDEVVEECRLGWIQPEYRGKICVPPSVPVTNQTNLFYIRGKRYMQHFRWRNFENTPHLETAPYFHFMNLKRNFREPQFTPVLDPSLRAILLAPQGCIPLLGPASNISTPEFENEHKGDQRRVVARLPSPLGVEMEKWDVCVARNDCDLREMLPQVSYCLSGLTLPKKKYGIKCSDMLSWQDPSRVVIVSNAPEWNSVSVDSDVTLALTVQIEVAEHRDSISQWIDLVQENLQRWIEAPSVVIIHLSVKPGVTQDKSIKALQDAFTGNPLAKKSLVAVVLSNDGSIVSRKALMNMAIDAAPSRWFMSGLEVERGLVISTTTLDRATQSIRTATTETDSTSSSKAFFVPQFGLSSTSFSTDISMSSLTSANAEGLVEQPWEFDKTCNRDENSTVVARTEDAPYEQWWGHGFLKSLFSFQSKDHLDSRLRQLLEDADRLYDFEESPILLVDNEGPRPGVWTNLLVREVDEFAGRRCFNGLRMAQLAGFGYRFSVLEGAFAVSTPSTREISLFANNPSLPGYWKCEGCFLFHRMGPDMIDMRDEIATAEMARPGKALMLWENVEASAL</sequence>
<dbReference type="AlphaFoldDB" id="A0A7S3P8D9"/>
<dbReference type="Pfam" id="PF20330">
    <property type="entry name" value="DUF6625"/>
    <property type="match status" value="1"/>
</dbReference>
<name>A0A7S3P8D9_9STRA</name>
<dbReference type="EMBL" id="HBIM01011418">
    <property type="protein sequence ID" value="CAE0412170.1"/>
    <property type="molecule type" value="Transcribed_RNA"/>
</dbReference>
<evidence type="ECO:0000313" key="1">
    <source>
        <dbReference type="EMBL" id="CAE0412170.1"/>
    </source>
</evidence>
<gene>
    <name evidence="1" type="ORF">ACOF00016_LOCUS9442</name>
</gene>
<protein>
    <submittedName>
        <fullName evidence="1">Uncharacterized protein</fullName>
    </submittedName>
</protein>
<accession>A0A7S3P8D9</accession>